<feature type="non-terminal residue" evidence="8">
    <location>
        <position position="1"/>
    </location>
</feature>
<feature type="transmembrane region" description="Helical" evidence="7">
    <location>
        <begin position="57"/>
        <end position="75"/>
    </location>
</feature>
<organism evidence="8 9">
    <name type="scientific">Thlaspi arvense</name>
    <name type="common">Field penny-cress</name>
    <dbReference type="NCBI Taxonomy" id="13288"/>
    <lineage>
        <taxon>Eukaryota</taxon>
        <taxon>Viridiplantae</taxon>
        <taxon>Streptophyta</taxon>
        <taxon>Embryophyta</taxon>
        <taxon>Tracheophyta</taxon>
        <taxon>Spermatophyta</taxon>
        <taxon>Magnoliopsida</taxon>
        <taxon>eudicotyledons</taxon>
        <taxon>Gunneridae</taxon>
        <taxon>Pentapetalae</taxon>
        <taxon>rosids</taxon>
        <taxon>malvids</taxon>
        <taxon>Brassicales</taxon>
        <taxon>Brassicaceae</taxon>
        <taxon>Thlaspideae</taxon>
        <taxon>Thlaspi</taxon>
    </lineage>
</organism>
<keyword evidence="7" id="KW-0472">Membrane</keyword>
<evidence type="ECO:0000256" key="4">
    <source>
        <dbReference type="ARBA" id="ARBA00022525"/>
    </source>
</evidence>
<keyword evidence="7" id="KW-0812">Transmembrane</keyword>
<gene>
    <name evidence="8" type="ORF">TAV2_LOCUS21055</name>
</gene>
<accession>A0AAU9SUF9</accession>
<reference evidence="8 9" key="1">
    <citation type="submission" date="2022-03" db="EMBL/GenBank/DDBJ databases">
        <authorList>
            <person name="Nunn A."/>
            <person name="Chopra R."/>
            <person name="Nunn A."/>
            <person name="Contreras Garrido A."/>
        </authorList>
    </citation>
    <scope>NUCLEOTIDE SEQUENCE [LARGE SCALE GENOMIC DNA]</scope>
</reference>
<dbReference type="GO" id="GO:0005576">
    <property type="term" value="C:extracellular region"/>
    <property type="evidence" value="ECO:0007669"/>
    <property type="project" value="UniProtKB-SubCell"/>
</dbReference>
<comment type="similarity">
    <text evidence="2 6">Belongs to the plant self-incompatibility (S1) protein family.</text>
</comment>
<feature type="transmembrane region" description="Helical" evidence="7">
    <location>
        <begin position="16"/>
        <end position="36"/>
    </location>
</feature>
<comment type="subcellular location">
    <subcellularLocation>
        <location evidence="1 6">Secreted</location>
    </subcellularLocation>
</comment>
<protein>
    <recommendedName>
        <fullName evidence="6">S-protein homolog</fullName>
    </recommendedName>
</protein>
<dbReference type="PANTHER" id="PTHR31232">
    <property type="match status" value="1"/>
</dbReference>
<evidence type="ECO:0000256" key="6">
    <source>
        <dbReference type="RuleBase" id="RU367044"/>
    </source>
</evidence>
<dbReference type="EMBL" id="OU466862">
    <property type="protein sequence ID" value="CAH2072988.1"/>
    <property type="molecule type" value="Genomic_DNA"/>
</dbReference>
<evidence type="ECO:0000313" key="9">
    <source>
        <dbReference type="Proteomes" id="UP000836841"/>
    </source>
</evidence>
<evidence type="ECO:0000256" key="7">
    <source>
        <dbReference type="SAM" id="Phobius"/>
    </source>
</evidence>
<evidence type="ECO:0000256" key="3">
    <source>
        <dbReference type="ARBA" id="ARBA00022471"/>
    </source>
</evidence>
<dbReference type="GO" id="GO:0060320">
    <property type="term" value="P:rejection of self pollen"/>
    <property type="evidence" value="ECO:0007669"/>
    <property type="project" value="UniProtKB-KW"/>
</dbReference>
<evidence type="ECO:0000313" key="8">
    <source>
        <dbReference type="EMBL" id="CAH2072988.1"/>
    </source>
</evidence>
<keyword evidence="7" id="KW-1133">Transmembrane helix</keyword>
<evidence type="ECO:0000256" key="2">
    <source>
        <dbReference type="ARBA" id="ARBA00005581"/>
    </source>
</evidence>
<name>A0AAU9SUF9_THLAR</name>
<keyword evidence="5" id="KW-0732">Signal</keyword>
<proteinExistence type="inferred from homology"/>
<keyword evidence="9" id="KW-1185">Reference proteome</keyword>
<dbReference type="InterPro" id="IPR010264">
    <property type="entry name" value="Self-incomp_S1"/>
</dbReference>
<dbReference type="Proteomes" id="UP000836841">
    <property type="component" value="Chromosome 6"/>
</dbReference>
<keyword evidence="3 6" id="KW-0713">Self-incompatibility</keyword>
<dbReference type="AlphaFoldDB" id="A0AAU9SUF9"/>
<keyword evidence="4 6" id="KW-0964">Secreted</keyword>
<evidence type="ECO:0000256" key="5">
    <source>
        <dbReference type="ARBA" id="ARBA00022729"/>
    </source>
</evidence>
<dbReference type="Pfam" id="PF05938">
    <property type="entry name" value="Self-incomp_S1"/>
    <property type="match status" value="1"/>
</dbReference>
<dbReference type="PANTHER" id="PTHR31232:SF83">
    <property type="entry name" value="S-PROTEIN HOMOLOG"/>
    <property type="match status" value="1"/>
</dbReference>
<sequence>KEKNREADQGIGMKSIPGWCIVLATVAMTALLPVPATAGRVELKNEISGLPNRKAKVAVWLRLATALTWCLLMASSTSAARFEVRNEIARYPGRDRHLAVQCWSSNNELGKHSLRPGESKSWSFTPIYIKLPFLYTNFQCTFFTAFGSPFGQTTTVFAGERKFRWECDNPEEEECIWAVKRDGLYLRKITRDNQGQRLYQDELKVTWIGGTNYHPV</sequence>
<evidence type="ECO:0000256" key="1">
    <source>
        <dbReference type="ARBA" id="ARBA00004613"/>
    </source>
</evidence>